<evidence type="ECO:0000256" key="1">
    <source>
        <dbReference type="SAM" id="MobiDB-lite"/>
    </source>
</evidence>
<organism evidence="2 3">
    <name type="scientific">Trypanosoma congolense (strain IL3000)</name>
    <dbReference type="NCBI Taxonomy" id="1068625"/>
    <lineage>
        <taxon>Eukaryota</taxon>
        <taxon>Discoba</taxon>
        <taxon>Euglenozoa</taxon>
        <taxon>Kinetoplastea</taxon>
        <taxon>Metakinetoplastina</taxon>
        <taxon>Trypanosomatida</taxon>
        <taxon>Trypanosomatidae</taxon>
        <taxon>Trypanosoma</taxon>
        <taxon>Nannomonas</taxon>
    </lineage>
</organism>
<evidence type="ECO:0000313" key="2">
    <source>
        <dbReference type="EMBL" id="CCD15115.1"/>
    </source>
</evidence>
<protein>
    <submittedName>
        <fullName evidence="2">WGS project CAEQ00000000 data, annotated contig 2285</fullName>
    </submittedName>
</protein>
<evidence type="ECO:0000313" key="3">
    <source>
        <dbReference type="Proteomes" id="UP000000702"/>
    </source>
</evidence>
<comment type="caution">
    <text evidence="2">The sequence shown here is derived from an EMBL/GenBank/DDBJ whole genome shotgun (WGS) entry which is preliminary data.</text>
</comment>
<dbReference type="EMBL" id="CAEQ01001781">
    <property type="protein sequence ID" value="CCD15115.1"/>
    <property type="molecule type" value="Genomic_DNA"/>
</dbReference>
<reference evidence="2 3" key="2">
    <citation type="journal article" date="2012" name="Proc. Natl. Acad. Sci. U.S.A.">
        <title>Antigenic diversity is generated by distinct evolutionary mechanisms in African trypanosome species.</title>
        <authorList>
            <person name="Jackson A.P."/>
            <person name="Berry A."/>
            <person name="Aslett M."/>
            <person name="Allison H.C."/>
            <person name="Burton P."/>
            <person name="Vavrova-Anderson J."/>
            <person name="Brown R."/>
            <person name="Browne H."/>
            <person name="Corton N."/>
            <person name="Hauser H."/>
            <person name="Gamble J."/>
            <person name="Gilderthorp R."/>
            <person name="Marcello L."/>
            <person name="McQuillan J."/>
            <person name="Otto T.D."/>
            <person name="Quail M.A."/>
            <person name="Sanders M.J."/>
            <person name="van Tonder A."/>
            <person name="Ginger M.L."/>
            <person name="Field M.C."/>
            <person name="Barry J.D."/>
            <person name="Hertz-Fowler C."/>
            <person name="Berriman M."/>
        </authorList>
    </citation>
    <scope>NUCLEOTIDE SEQUENCE [LARGE SCALE GENOMIC DNA]</scope>
    <source>
        <strain evidence="2 3">IL3000</strain>
    </source>
</reference>
<accession>F9WCW7</accession>
<feature type="region of interest" description="Disordered" evidence="1">
    <location>
        <begin position="22"/>
        <end position="55"/>
    </location>
</feature>
<proteinExistence type="predicted"/>
<keyword evidence="3" id="KW-1185">Reference proteome</keyword>
<dbReference type="Proteomes" id="UP000000702">
    <property type="component" value="Unassembled WGS sequence"/>
</dbReference>
<feature type="compositionally biased region" description="Basic residues" evidence="1">
    <location>
        <begin position="39"/>
        <end position="55"/>
    </location>
</feature>
<dbReference type="AlphaFoldDB" id="F9WCW7"/>
<gene>
    <name evidence="2" type="ORF">TCIL3000_0_56750</name>
</gene>
<name>F9WCW7_TRYCI</name>
<dbReference type="VEuPathDB" id="TriTrypDB:TcIL3000_0_56750"/>
<dbReference type="OMA" id="KWHVEED"/>
<reference evidence="3" key="1">
    <citation type="submission" date="2011-07" db="EMBL/GenBank/DDBJ databases">
        <title>Divergent evolution of antigenic variation in African trypanosomes.</title>
        <authorList>
            <person name="Jackson A.P."/>
            <person name="Berry A."/>
            <person name="Allison H.C."/>
            <person name="Burton P."/>
            <person name="Anderson J."/>
            <person name="Aslett M."/>
            <person name="Brown R."/>
            <person name="Corton N."/>
            <person name="Harris D."/>
            <person name="Hauser H."/>
            <person name="Gamble J."/>
            <person name="Gilderthorp R."/>
            <person name="McQuillan J."/>
            <person name="Quail M.A."/>
            <person name="Sanders M."/>
            <person name="Van Tonder A."/>
            <person name="Ginger M.L."/>
            <person name="Donelson J.E."/>
            <person name="Field M.C."/>
            <person name="Barry J.D."/>
            <person name="Berriman M."/>
            <person name="Hertz-Fowler C."/>
        </authorList>
    </citation>
    <scope>NUCLEOTIDE SEQUENCE [LARGE SCALE GENOMIC DNA]</scope>
    <source>
        <strain evidence="3">IL3000</strain>
    </source>
</reference>
<sequence>MFLLFPFPFFRTEKIRSPVRHIPRRAASGNNRATAEKRQKSKHKWDLKKCKRKKPKMGSVELNKNAHRLNRIFRKPKTMVKPRSWRPSEESAEERRLFSGVTLGRINAMIGGLSEDDRTRAAAEQDPPTVVQEELAKRAARFGLPAGVGAANAADPSKSTVVTPEMAAAMQRRMERFGQTNVEEILQKRMERFGDESLAMQRRQARFGS</sequence>